<name>A0A0A0HVB2_PARBD</name>
<organism evidence="1 2">
    <name type="scientific">Paracoccidioides brasiliensis (strain Pb18)</name>
    <dbReference type="NCBI Taxonomy" id="502780"/>
    <lineage>
        <taxon>Eukaryota</taxon>
        <taxon>Fungi</taxon>
        <taxon>Dikarya</taxon>
        <taxon>Ascomycota</taxon>
        <taxon>Pezizomycotina</taxon>
        <taxon>Eurotiomycetes</taxon>
        <taxon>Eurotiomycetidae</taxon>
        <taxon>Onygenales</taxon>
        <taxon>Ajellomycetaceae</taxon>
        <taxon>Paracoccidioides</taxon>
    </lineage>
</organism>
<protein>
    <submittedName>
        <fullName evidence="1">Uncharacterized protein</fullName>
    </submittedName>
</protein>
<accession>A0A0A0HVB2</accession>
<dbReference type="InParanoid" id="A0A0A0HVB2"/>
<evidence type="ECO:0000313" key="1">
    <source>
        <dbReference type="EMBL" id="KGM92537.1"/>
    </source>
</evidence>
<dbReference type="VEuPathDB" id="FungiDB:PADG_11366"/>
<dbReference type="GeneID" id="22587263"/>
<dbReference type="HOGENOM" id="CLU_2224031_0_0_1"/>
<dbReference type="EMBL" id="KN275958">
    <property type="protein sequence ID" value="KGM92537.1"/>
    <property type="molecule type" value="Genomic_DNA"/>
</dbReference>
<dbReference type="RefSeq" id="XP_010757917.1">
    <property type="nucleotide sequence ID" value="XM_010759615.1"/>
</dbReference>
<gene>
    <name evidence="1" type="ORF">PADG_11366</name>
</gene>
<keyword evidence="2" id="KW-1185">Reference proteome</keyword>
<dbReference type="Proteomes" id="UP000001628">
    <property type="component" value="Unassembled WGS sequence"/>
</dbReference>
<dbReference type="AlphaFoldDB" id="A0A0A0HVB2"/>
<proteinExistence type="predicted"/>
<dbReference type="KEGG" id="pbn:PADG_11366"/>
<evidence type="ECO:0000313" key="2">
    <source>
        <dbReference type="Proteomes" id="UP000001628"/>
    </source>
</evidence>
<sequence>MTNSWTGTFKRRVVVVDDPKTSARGVPFRDQGIGPLALRPSQFPSKRLSGSRVRVRYRSENPQFHSLDVNEVNGLLLKATSPLPPPLHFVSPFPPFFKGRKPSAPV</sequence>
<reference evidence="1 2" key="1">
    <citation type="journal article" date="2011" name="PLoS Genet.">
        <title>Comparative genomic analysis of human fungal pathogens causing paracoccidioidomycosis.</title>
        <authorList>
            <person name="Desjardins C.A."/>
            <person name="Champion M.D."/>
            <person name="Holder J.W."/>
            <person name="Muszewska A."/>
            <person name="Goldberg J."/>
            <person name="Bailao A.M."/>
            <person name="Brigido M.M."/>
            <person name="Ferreira M.E."/>
            <person name="Garcia A.M."/>
            <person name="Grynberg M."/>
            <person name="Gujja S."/>
            <person name="Heiman D.I."/>
            <person name="Henn M.R."/>
            <person name="Kodira C.D."/>
            <person name="Leon-Narvaez H."/>
            <person name="Longo L.V."/>
            <person name="Ma L.J."/>
            <person name="Malavazi I."/>
            <person name="Matsuo A.L."/>
            <person name="Morais F.V."/>
            <person name="Pereira M."/>
            <person name="Rodriguez-Brito S."/>
            <person name="Sakthikumar S."/>
            <person name="Salem-Izacc S.M."/>
            <person name="Sykes S.M."/>
            <person name="Teixeira M.M."/>
            <person name="Vallejo M.C."/>
            <person name="Walter M.E."/>
            <person name="Yandava C."/>
            <person name="Young S."/>
            <person name="Zeng Q."/>
            <person name="Zucker J."/>
            <person name="Felipe M.S."/>
            <person name="Goldman G.H."/>
            <person name="Haas B.J."/>
            <person name="McEwen J.G."/>
            <person name="Nino-Vega G."/>
            <person name="Puccia R."/>
            <person name="San-Blas G."/>
            <person name="Soares C.M."/>
            <person name="Birren B.W."/>
            <person name="Cuomo C.A."/>
        </authorList>
    </citation>
    <scope>NUCLEOTIDE SEQUENCE [LARGE SCALE GENOMIC DNA]</scope>
    <source>
        <strain evidence="1 2">Pb18</strain>
    </source>
</reference>